<organism evidence="1 2">
    <name type="scientific">Proteiniclasticum ruminis</name>
    <dbReference type="NCBI Taxonomy" id="398199"/>
    <lineage>
        <taxon>Bacteria</taxon>
        <taxon>Bacillati</taxon>
        <taxon>Bacillota</taxon>
        <taxon>Clostridia</taxon>
        <taxon>Eubacteriales</taxon>
        <taxon>Clostridiaceae</taxon>
        <taxon>Proteiniclasticum</taxon>
    </lineage>
</organism>
<dbReference type="EMBL" id="FOVK01000002">
    <property type="protein sequence ID" value="SFN50590.1"/>
    <property type="molecule type" value="Genomic_DNA"/>
</dbReference>
<sequence length="183" mass="21323">MGMTRKEINKYIEAMMQEAQRNVKEHIESEHESRKQNLMNKYDLKNRVEDIREDLFKVEEKINAIIKDFSNDGVIKHDYWRTPIGLVMAAANMMSSQDFYNNQFDPSKDDAYRALEKFKEESLKSVRVNYSALRENTAFMPPIKAEEYLISLGFILPNDGESTAIMKPLNEKFLIAKGVKSDE</sequence>
<protein>
    <submittedName>
        <fullName evidence="1">Uncharacterized protein</fullName>
    </submittedName>
</protein>
<name>A0A1I4ZKV3_9CLOT</name>
<accession>A0A1I4ZKV3</accession>
<evidence type="ECO:0000313" key="1">
    <source>
        <dbReference type="EMBL" id="SFN50590.1"/>
    </source>
</evidence>
<proteinExistence type="predicted"/>
<gene>
    <name evidence="1" type="ORF">SAMN04488695_10225</name>
</gene>
<dbReference type="RefSeq" id="WP_074910974.1">
    <property type="nucleotide sequence ID" value="NZ_FOVK01000002.1"/>
</dbReference>
<dbReference type="AlphaFoldDB" id="A0A1I4ZKV3"/>
<keyword evidence="2" id="KW-1185">Reference proteome</keyword>
<reference evidence="1 2" key="1">
    <citation type="submission" date="2016-10" db="EMBL/GenBank/DDBJ databases">
        <authorList>
            <person name="de Groot N.N."/>
        </authorList>
    </citation>
    <scope>NUCLEOTIDE SEQUENCE [LARGE SCALE GENOMIC DNA]</scope>
    <source>
        <strain evidence="1 2">ML2</strain>
    </source>
</reference>
<evidence type="ECO:0000313" key="2">
    <source>
        <dbReference type="Proteomes" id="UP000181899"/>
    </source>
</evidence>
<dbReference type="Proteomes" id="UP000181899">
    <property type="component" value="Unassembled WGS sequence"/>
</dbReference>